<feature type="coiled-coil region" evidence="1">
    <location>
        <begin position="1621"/>
        <end position="1648"/>
    </location>
</feature>
<name>A0A420WGP8_9PROT</name>
<dbReference type="Proteomes" id="UP000277424">
    <property type="component" value="Unassembled WGS sequence"/>
</dbReference>
<dbReference type="InterPro" id="IPR009628">
    <property type="entry name" value="Phage_tape_measure_N"/>
</dbReference>
<keyword evidence="2" id="KW-0812">Transmembrane</keyword>
<dbReference type="EMBL" id="RBIG01000002">
    <property type="protein sequence ID" value="RKQ70115.1"/>
    <property type="molecule type" value="Genomic_DNA"/>
</dbReference>
<evidence type="ECO:0000256" key="1">
    <source>
        <dbReference type="SAM" id="Coils"/>
    </source>
</evidence>
<keyword evidence="1" id="KW-0175">Coiled coil</keyword>
<sequence length="1656" mass="174761">MATVNETAVTAIVFDASGAEQGAAAVERAGRRIIDTNEAVVTATERVQRPFTNLERRLAGLERRIDPVAAAQAKLRQGMDLLDAGYAKGLRTLDQYNRGVEMLERSYGSLSYSFRSLQENIDRSNGLIAANGNALRDRAEDIAAYGTEMDRLRAKYSPLFALQQRYRDQLNEIRTAQRAGALSTAEAAAAINNTKTSFASQVRALHDASDATQRHTGVMRLQGHQMANLTYQINDVVSGLAMGQPPLMILTQQGGQFVQIFGGVRNTLSAIASVLTPFRVGMAAVAATIGLVGARAIDLAGEARENSVALRAMGLQAEMTASQLHNLIEIQRDLGVSRADARAAITAGVRVPGARPGDIENAAGLAPDFAAAYGISVGDATKSLVEMGVKGYSAIKALDDAYSFLNPTAAEQIRLLADQGNQAEAVAVAYEALRDRVNGAARDMQSEAGKAFSDLKDEVSDLITRVAQSDFAQFILNWNTGIVRLLRSGSPFRDQTIPEYLGLSVRPSAPMADDIDSDVSRGLPRRSATGESRAAAIKYVDEQTKAYEREREALFAASNIRDLVRAGLEAEIEARDKNIEGQAREELISLRVAQARDRQAQAANDNLSAIRLETAGALDVAEAYRISNAAGAEMEARTRAISEASRNSAVDVDALTAAIREQTAAQALVGATQMASDAQFAADNQRQLTEAAREGAAASAEAARQIDVEAHRRKLLATATDATRMAVLAEVAAYDVATKARLESIRIAESEAALRSSQDDLNLAERELQLVGATSRERTKQLALLQKEIDLRRRGIDLASEQAQKELEITGQISDRRYETERLNAASQEIQGMFTTAFDRIGEAITQAFATGERSAIKFGDINRAMLSELAQGFLRLGLFNPLKNAIFGSDLTTLGGLPGGSAGAAGGGLSNLLSLGKLFSGGGLANIGSNWAAGGLSGVLLGVPATATALGGGATAASLGVSAVAGGATNAGIVTSGATSGLFGSAGAMGALGYAGLAIGAVMLASQLFKKKPSDFTASFQGMLGEDFVRSEDKANSETRQLRDQIMTGWEASLSAVLGGLGLKTPGNTYMDFAAGSRDGLRFWQYDTATSYAGLPASARSDPIASGRYDTVEELIAGALEAVIARAGTEGLTTALRAVAENADFSDLEEALADIELAKVYDQLGQTVKATAEADAAIAEINARFDELTDFAERFGLVVDKVDTGRADAFADLASGFTEGLRDEILALTDPAQLAVRELEAWRDAQIRNANAIAVANGMAGASTEDLALIAEAFGLKLEQIGAGVGEALDYITAAQAQGFNEQLRAVEAYLSEVERNNATWKRLSDQLRQTRQGLLLDTNLSALSPMDRLTEARSQFNALASRAALGDQEAIAELPELSRQYLEASRAYYASSEDYFADFNRVQQVLADTEALAGRHLSIGDQQLAAARDQVAQLNALINGDSLIVSSIDQTNAILAEIKGALVAAGVPGAGGSGVGTGALGTGISYVDTGYVRSADDVINGLTRTELDRVRASLGITTAGGGLLRAQIAEDPAFAQRYRDAIIAAGGVPGFADGGWHTGGWRITGERGPELAYTPPQRIFNATDTQRMLSGAGLGGGANDNRAVVSAIRDGNRMAASNAAAMATQIAEMSQKIEKLTQELGDLRATQPKRGYGT</sequence>
<evidence type="ECO:0000256" key="2">
    <source>
        <dbReference type="SAM" id="Phobius"/>
    </source>
</evidence>
<organism evidence="4 5">
    <name type="scientific">Oceanibaculum indicum</name>
    <dbReference type="NCBI Taxonomy" id="526216"/>
    <lineage>
        <taxon>Bacteria</taxon>
        <taxon>Pseudomonadati</taxon>
        <taxon>Pseudomonadota</taxon>
        <taxon>Alphaproteobacteria</taxon>
        <taxon>Rhodospirillales</taxon>
        <taxon>Oceanibaculaceae</taxon>
        <taxon>Oceanibaculum</taxon>
    </lineage>
</organism>
<feature type="domain" description="Bacteriophage tail tape measure N-terminal" evidence="3">
    <location>
        <begin position="214"/>
        <end position="414"/>
    </location>
</feature>
<reference evidence="4 5" key="1">
    <citation type="submission" date="2018-10" db="EMBL/GenBank/DDBJ databases">
        <title>Comparative analysis of microorganisms from saline springs in Andes Mountain Range, Colombia.</title>
        <authorList>
            <person name="Rubin E."/>
        </authorList>
    </citation>
    <scope>NUCLEOTIDE SEQUENCE [LARGE SCALE GENOMIC DNA]</scope>
    <source>
        <strain evidence="4 5">USBA 36</strain>
    </source>
</reference>
<feature type="coiled-coil region" evidence="1">
    <location>
        <begin position="1298"/>
        <end position="1332"/>
    </location>
</feature>
<dbReference type="RefSeq" id="WP_121219701.1">
    <property type="nucleotide sequence ID" value="NZ_RBIG01000002.1"/>
</dbReference>
<evidence type="ECO:0000259" key="3">
    <source>
        <dbReference type="Pfam" id="PF06791"/>
    </source>
</evidence>
<dbReference type="OrthoDB" id="7295660at2"/>
<feature type="transmembrane region" description="Helical" evidence="2">
    <location>
        <begin position="983"/>
        <end position="1006"/>
    </location>
</feature>
<dbReference type="Pfam" id="PF06791">
    <property type="entry name" value="TMP_2"/>
    <property type="match status" value="1"/>
</dbReference>
<evidence type="ECO:0000313" key="4">
    <source>
        <dbReference type="EMBL" id="RKQ70115.1"/>
    </source>
</evidence>
<gene>
    <name evidence="4" type="ORF">BCL74_2054</name>
</gene>
<comment type="caution">
    <text evidence="4">The sequence shown here is derived from an EMBL/GenBank/DDBJ whole genome shotgun (WGS) entry which is preliminary data.</text>
</comment>
<keyword evidence="2" id="KW-0472">Membrane</keyword>
<protein>
    <submittedName>
        <fullName evidence="4">Tail length tape measure protein</fullName>
    </submittedName>
</protein>
<evidence type="ECO:0000313" key="5">
    <source>
        <dbReference type="Proteomes" id="UP000277424"/>
    </source>
</evidence>
<accession>A0A420WGP8</accession>
<proteinExistence type="predicted"/>
<keyword evidence="2" id="KW-1133">Transmembrane helix</keyword>